<comment type="caution">
    <text evidence="2">The sequence shown here is derived from an EMBL/GenBank/DDBJ whole genome shotgun (WGS) entry which is preliminary data.</text>
</comment>
<evidence type="ECO:0000313" key="3">
    <source>
        <dbReference type="Proteomes" id="UP001596143"/>
    </source>
</evidence>
<name>A0ABW0U8S6_9BACI</name>
<dbReference type="Gene3D" id="2.50.20.20">
    <property type="match status" value="1"/>
</dbReference>
<sequence>MKKWKWGAVALFSTLLITACGETEEGASEEGLMEEEGVAVEEQEEAPAEEESLTAEEVLAQSTEAMSEVESYSMELNINQEMQVDEETIPMDMTLQMDVTQNPMMLKQVMTMPDMTGEGEMEIEQYMDEDGTMYMYDAATEQWMRLDASAMGITDLQDLEMSPQEQLELLQDMSESIEITETEEYYELSVVGSGEGIKELAMQFANLDGDPAMQGELDEVMSHMDIETLDYVIKIDKETFYQTEININMEMSMEAEGQTLVMKQVSEGTISQYDEIDQIEIPEEAKENAVDVQEQMEQMEEDAA</sequence>
<proteinExistence type="predicted"/>
<dbReference type="InterPro" id="IPR046720">
    <property type="entry name" value="DUF6612"/>
</dbReference>
<dbReference type="Proteomes" id="UP001596143">
    <property type="component" value="Unassembled WGS sequence"/>
</dbReference>
<protein>
    <submittedName>
        <fullName evidence="2">DUF6612 family protein</fullName>
    </submittedName>
</protein>
<accession>A0ABW0U8S6</accession>
<evidence type="ECO:0000313" key="2">
    <source>
        <dbReference type="EMBL" id="MFC5628675.1"/>
    </source>
</evidence>
<feature type="compositionally biased region" description="Acidic residues" evidence="1">
    <location>
        <begin position="23"/>
        <end position="54"/>
    </location>
</feature>
<gene>
    <name evidence="2" type="ORF">ACFPTR_07165</name>
</gene>
<keyword evidence="3" id="KW-1185">Reference proteome</keyword>
<feature type="region of interest" description="Disordered" evidence="1">
    <location>
        <begin position="23"/>
        <end position="55"/>
    </location>
</feature>
<evidence type="ECO:0000256" key="1">
    <source>
        <dbReference type="SAM" id="MobiDB-lite"/>
    </source>
</evidence>
<reference evidence="3" key="1">
    <citation type="journal article" date="2019" name="Int. J. Syst. Evol. Microbiol.">
        <title>The Global Catalogue of Microorganisms (GCM) 10K type strain sequencing project: providing services to taxonomists for standard genome sequencing and annotation.</title>
        <authorList>
            <consortium name="The Broad Institute Genomics Platform"/>
            <consortium name="The Broad Institute Genome Sequencing Center for Infectious Disease"/>
            <person name="Wu L."/>
            <person name="Ma J."/>
        </authorList>
    </citation>
    <scope>NUCLEOTIDE SEQUENCE [LARGE SCALE GENOMIC DNA]</scope>
    <source>
        <strain evidence="3">CGMCC 1.15790</strain>
    </source>
</reference>
<dbReference type="Pfam" id="PF20316">
    <property type="entry name" value="DUF6612"/>
    <property type="match status" value="1"/>
</dbReference>
<organism evidence="2 3">
    <name type="scientific">Aliibacillus thermotolerans</name>
    <dbReference type="NCBI Taxonomy" id="1834418"/>
    <lineage>
        <taxon>Bacteria</taxon>
        <taxon>Bacillati</taxon>
        <taxon>Bacillota</taxon>
        <taxon>Bacilli</taxon>
        <taxon>Bacillales</taxon>
        <taxon>Bacillaceae</taxon>
        <taxon>Aliibacillus</taxon>
    </lineage>
</organism>
<dbReference type="EMBL" id="JBHSPF010000025">
    <property type="protein sequence ID" value="MFC5628675.1"/>
    <property type="molecule type" value="Genomic_DNA"/>
</dbReference>
<dbReference type="RefSeq" id="WP_270896076.1">
    <property type="nucleotide sequence ID" value="NZ_JBHSPF010000025.1"/>
</dbReference>
<dbReference type="PROSITE" id="PS51257">
    <property type="entry name" value="PROKAR_LIPOPROTEIN"/>
    <property type="match status" value="1"/>
</dbReference>